<dbReference type="InterPro" id="IPR011047">
    <property type="entry name" value="Quinoprotein_ADH-like_sf"/>
</dbReference>
<evidence type="ECO:0000313" key="1">
    <source>
        <dbReference type="EMBL" id="RDE06696.1"/>
    </source>
</evidence>
<dbReference type="Proteomes" id="UP000253918">
    <property type="component" value="Unassembled WGS sequence"/>
</dbReference>
<dbReference type="OrthoDB" id="7563617at2"/>
<evidence type="ECO:0008006" key="3">
    <source>
        <dbReference type="Google" id="ProtNLM"/>
    </source>
</evidence>
<name>A0A369VWD0_9SPHN</name>
<keyword evidence="2" id="KW-1185">Reference proteome</keyword>
<gene>
    <name evidence="1" type="ORF">DVW87_03075</name>
</gene>
<dbReference type="SUPFAM" id="SSF50998">
    <property type="entry name" value="Quinoprotein alcohol dehydrogenase-like"/>
    <property type="match status" value="1"/>
</dbReference>
<dbReference type="EMBL" id="QQNB01000001">
    <property type="protein sequence ID" value="RDE06696.1"/>
    <property type="molecule type" value="Genomic_DNA"/>
</dbReference>
<reference evidence="1 2" key="1">
    <citation type="submission" date="2018-07" db="EMBL/GenBank/DDBJ databases">
        <title>a novel species of Sphingomonas isolated from the rhizosphere soil of Araceae plant.</title>
        <authorList>
            <person name="Zhiyong W."/>
            <person name="Qinglan Z."/>
            <person name="Zhiwei F."/>
            <person name="Ding X."/>
            <person name="Gejiao W."/>
            <person name="Shixue Z."/>
        </authorList>
    </citation>
    <scope>NUCLEOTIDE SEQUENCE [LARGE SCALE GENOMIC DNA]</scope>
    <source>
        <strain evidence="1 2">WZY 27</strain>
    </source>
</reference>
<evidence type="ECO:0000313" key="2">
    <source>
        <dbReference type="Proteomes" id="UP000253918"/>
    </source>
</evidence>
<comment type="caution">
    <text evidence="1">The sequence shown here is derived from an EMBL/GenBank/DDBJ whole genome shotgun (WGS) entry which is preliminary data.</text>
</comment>
<dbReference type="RefSeq" id="WP_114686279.1">
    <property type="nucleotide sequence ID" value="NZ_QQNB01000001.1"/>
</dbReference>
<organism evidence="1 2">
    <name type="scientific">Sphingomonas aracearum</name>
    <dbReference type="NCBI Taxonomy" id="2283317"/>
    <lineage>
        <taxon>Bacteria</taxon>
        <taxon>Pseudomonadati</taxon>
        <taxon>Pseudomonadota</taxon>
        <taxon>Alphaproteobacteria</taxon>
        <taxon>Sphingomonadales</taxon>
        <taxon>Sphingomonadaceae</taxon>
        <taxon>Sphingomonas</taxon>
    </lineage>
</organism>
<protein>
    <recommendedName>
        <fullName evidence="3">S9 family peptidase</fullName>
    </recommendedName>
</protein>
<sequence length="124" mass="13772">MAIAKDETPDAAALRSYRISFSLPVPRRGTLVVYDYLTAGDDQLPIAGREVFLIDHRDVIWQIDPEPGTTGSRAHEFDPAIRTTEPFVNVYAAGDTFYASRFNGDTFAIDMDTGHATYVGWART</sequence>
<accession>A0A369VWD0</accession>
<dbReference type="AlphaFoldDB" id="A0A369VWD0"/>
<proteinExistence type="predicted"/>